<dbReference type="CDD" id="cd05563">
    <property type="entry name" value="PTS_IIB_ascorbate"/>
    <property type="match status" value="1"/>
</dbReference>
<sequence>MELYKIEGAAAMKTVLVVCSSGLGTSLMIRIYVEAICKEVGIKANVIQTDASSMNYYTADLIIGARQIIESLPNYGGIETVSLDKITDRKQIKDRILDSSLFQHLKEG</sequence>
<keyword evidence="1" id="KW-0808">Transferase</keyword>
<name>A0A417YIN0_9BACI</name>
<dbReference type="InterPro" id="IPR013011">
    <property type="entry name" value="PTS_EIIB_2"/>
</dbReference>
<organism evidence="3 4">
    <name type="scientific">Neobacillus notoginsengisoli</name>
    <dbReference type="NCBI Taxonomy" id="1578198"/>
    <lineage>
        <taxon>Bacteria</taxon>
        <taxon>Bacillati</taxon>
        <taxon>Bacillota</taxon>
        <taxon>Bacilli</taxon>
        <taxon>Bacillales</taxon>
        <taxon>Bacillaceae</taxon>
        <taxon>Neobacillus</taxon>
    </lineage>
</organism>
<dbReference type="Gene3D" id="3.40.50.2300">
    <property type="match status" value="1"/>
</dbReference>
<reference evidence="3 4" key="1">
    <citation type="journal article" date="2017" name="Int. J. Syst. Evol. Microbiol.">
        <title>Bacillus notoginsengisoli sp. nov., a novel bacterium isolated from the rhizosphere of Panax notoginseng.</title>
        <authorList>
            <person name="Zhang M.Y."/>
            <person name="Cheng J."/>
            <person name="Cai Y."/>
            <person name="Zhang T.Y."/>
            <person name="Wu Y.Y."/>
            <person name="Manikprabhu D."/>
            <person name="Li W.J."/>
            <person name="Zhang Y.X."/>
        </authorList>
    </citation>
    <scope>NUCLEOTIDE SEQUENCE [LARGE SCALE GENOMIC DNA]</scope>
    <source>
        <strain evidence="3 4">JCM 30743</strain>
    </source>
</reference>
<evidence type="ECO:0000313" key="4">
    <source>
        <dbReference type="Proteomes" id="UP000284416"/>
    </source>
</evidence>
<dbReference type="Proteomes" id="UP000284416">
    <property type="component" value="Unassembled WGS sequence"/>
</dbReference>
<keyword evidence="3" id="KW-0762">Sugar transport</keyword>
<keyword evidence="3" id="KW-0813">Transport</keyword>
<dbReference type="EMBL" id="QWEG01000018">
    <property type="protein sequence ID" value="RHW32852.1"/>
    <property type="molecule type" value="Genomic_DNA"/>
</dbReference>
<accession>A0A417YIN0</accession>
<dbReference type="SUPFAM" id="SSF52794">
    <property type="entry name" value="PTS system IIB component-like"/>
    <property type="match status" value="1"/>
</dbReference>
<dbReference type="PROSITE" id="PS51099">
    <property type="entry name" value="PTS_EIIB_TYPE_2"/>
    <property type="match status" value="1"/>
</dbReference>
<evidence type="ECO:0000313" key="3">
    <source>
        <dbReference type="EMBL" id="RHW32852.1"/>
    </source>
</evidence>
<dbReference type="InterPro" id="IPR036095">
    <property type="entry name" value="PTS_EIIB-like_sf"/>
</dbReference>
<evidence type="ECO:0000256" key="1">
    <source>
        <dbReference type="ARBA" id="ARBA00022679"/>
    </source>
</evidence>
<feature type="domain" description="PTS EIIB type-2" evidence="2">
    <location>
        <begin position="13"/>
        <end position="104"/>
    </location>
</feature>
<dbReference type="GO" id="GO:0008982">
    <property type="term" value="F:protein-N(PI)-phosphohistidine-sugar phosphotransferase activity"/>
    <property type="evidence" value="ECO:0007669"/>
    <property type="project" value="InterPro"/>
</dbReference>
<keyword evidence="4" id="KW-1185">Reference proteome</keyword>
<evidence type="ECO:0000259" key="2">
    <source>
        <dbReference type="PROSITE" id="PS51099"/>
    </source>
</evidence>
<dbReference type="InterPro" id="IPR003501">
    <property type="entry name" value="PTS_EIIB_2/3"/>
</dbReference>
<dbReference type="GO" id="GO:0009401">
    <property type="term" value="P:phosphoenolpyruvate-dependent sugar phosphotransferase system"/>
    <property type="evidence" value="ECO:0007669"/>
    <property type="project" value="InterPro"/>
</dbReference>
<gene>
    <name evidence="3" type="ORF">D1B31_21135</name>
</gene>
<protein>
    <submittedName>
        <fullName evidence="3">PTS sugar transporter subunit IIB</fullName>
    </submittedName>
</protein>
<dbReference type="AlphaFoldDB" id="A0A417YIN0"/>
<comment type="caution">
    <text evidence="3">The sequence shown here is derived from an EMBL/GenBank/DDBJ whole genome shotgun (WGS) entry which is preliminary data.</text>
</comment>
<proteinExistence type="predicted"/>
<dbReference type="Pfam" id="PF02302">
    <property type="entry name" value="PTS_IIB"/>
    <property type="match status" value="1"/>
</dbReference>